<dbReference type="GO" id="GO:0006352">
    <property type="term" value="P:DNA-templated transcription initiation"/>
    <property type="evidence" value="ECO:0007669"/>
    <property type="project" value="InterPro"/>
</dbReference>
<dbReference type="InterPro" id="IPR013249">
    <property type="entry name" value="RNA_pol_sigma70_r4_t2"/>
</dbReference>
<dbReference type="EMBL" id="CP045997">
    <property type="protein sequence ID" value="QHW00154.1"/>
    <property type="molecule type" value="Genomic_DNA"/>
</dbReference>
<evidence type="ECO:0000259" key="6">
    <source>
        <dbReference type="Pfam" id="PF04542"/>
    </source>
</evidence>
<dbReference type="AlphaFoldDB" id="A0A6P1W414"/>
<keyword evidence="4" id="KW-0238">DNA-binding</keyword>
<feature type="domain" description="RNA polymerase sigma-70 region 2" evidence="6">
    <location>
        <begin position="30"/>
        <end position="97"/>
    </location>
</feature>
<evidence type="ECO:0000256" key="5">
    <source>
        <dbReference type="ARBA" id="ARBA00023163"/>
    </source>
</evidence>
<comment type="similarity">
    <text evidence="1">Belongs to the sigma-70 factor family. ECF subfamily.</text>
</comment>
<dbReference type="InterPro" id="IPR036388">
    <property type="entry name" value="WH-like_DNA-bd_sf"/>
</dbReference>
<accession>A0A6P1W414</accession>
<dbReference type="PANTHER" id="PTHR43133:SF8">
    <property type="entry name" value="RNA POLYMERASE SIGMA FACTOR HI_1459-RELATED"/>
    <property type="match status" value="1"/>
</dbReference>
<keyword evidence="9" id="KW-1185">Reference proteome</keyword>
<reference evidence="8 9" key="1">
    <citation type="submission" date="2019-11" db="EMBL/GenBank/DDBJ databases">
        <title>Spirosoma endbachense sp. nov., isolated from a natural salt meadow.</title>
        <authorList>
            <person name="Rojas J."/>
            <person name="Ambika Manirajan B."/>
            <person name="Ratering S."/>
            <person name="Suarez C."/>
            <person name="Geissler-Plaum R."/>
            <person name="Schnell S."/>
        </authorList>
    </citation>
    <scope>NUCLEOTIDE SEQUENCE [LARGE SCALE GENOMIC DNA]</scope>
    <source>
        <strain evidence="8 9">I-24</strain>
    </source>
</reference>
<proteinExistence type="inferred from homology"/>
<name>A0A6P1W414_9BACT</name>
<keyword evidence="2" id="KW-0805">Transcription regulation</keyword>
<gene>
    <name evidence="8" type="ORF">GJR95_36330</name>
</gene>
<evidence type="ECO:0000259" key="7">
    <source>
        <dbReference type="Pfam" id="PF08281"/>
    </source>
</evidence>
<dbReference type="SUPFAM" id="SSF88659">
    <property type="entry name" value="Sigma3 and sigma4 domains of RNA polymerase sigma factors"/>
    <property type="match status" value="1"/>
</dbReference>
<dbReference type="RefSeq" id="WP_162390544.1">
    <property type="nucleotide sequence ID" value="NZ_CP045997.1"/>
</dbReference>
<dbReference type="SUPFAM" id="SSF88946">
    <property type="entry name" value="Sigma2 domain of RNA polymerase sigma factors"/>
    <property type="match status" value="1"/>
</dbReference>
<dbReference type="Pfam" id="PF08281">
    <property type="entry name" value="Sigma70_r4_2"/>
    <property type="match status" value="1"/>
</dbReference>
<dbReference type="InterPro" id="IPR039425">
    <property type="entry name" value="RNA_pol_sigma-70-like"/>
</dbReference>
<protein>
    <submittedName>
        <fullName evidence="8">Sigma-70 family RNA polymerase sigma factor</fullName>
    </submittedName>
</protein>
<dbReference type="GO" id="GO:0016987">
    <property type="term" value="F:sigma factor activity"/>
    <property type="evidence" value="ECO:0007669"/>
    <property type="project" value="UniProtKB-KW"/>
</dbReference>
<dbReference type="InterPro" id="IPR013325">
    <property type="entry name" value="RNA_pol_sigma_r2"/>
</dbReference>
<sequence length="191" mass="22357">MKIDQLTLTTGDDYWVQQHRMGNQLGMSVLYQRYYPKVYNKCLSLCQDSDLAFDLAQDILLKAFDHLHSFRELSSFSTWLYTITYNHYREFFRNSKRLPTSQLNENHEGSAGDFAITFEESTSLQDPAESRMLALISSIPETDRIMLYLKYRDGQSIEHIQARFMLSASAVKMRLKRARTKLNKLYAKQAD</sequence>
<feature type="domain" description="RNA polymerase sigma factor 70 region 4 type 2" evidence="7">
    <location>
        <begin position="132"/>
        <end position="182"/>
    </location>
</feature>
<evidence type="ECO:0000256" key="4">
    <source>
        <dbReference type="ARBA" id="ARBA00023125"/>
    </source>
</evidence>
<dbReference type="InterPro" id="IPR007627">
    <property type="entry name" value="RNA_pol_sigma70_r2"/>
</dbReference>
<evidence type="ECO:0000256" key="2">
    <source>
        <dbReference type="ARBA" id="ARBA00023015"/>
    </source>
</evidence>
<evidence type="ECO:0000313" key="9">
    <source>
        <dbReference type="Proteomes" id="UP000464577"/>
    </source>
</evidence>
<organism evidence="8 9">
    <name type="scientific">Spirosoma endbachense</name>
    <dbReference type="NCBI Taxonomy" id="2666025"/>
    <lineage>
        <taxon>Bacteria</taxon>
        <taxon>Pseudomonadati</taxon>
        <taxon>Bacteroidota</taxon>
        <taxon>Cytophagia</taxon>
        <taxon>Cytophagales</taxon>
        <taxon>Cytophagaceae</taxon>
        <taxon>Spirosoma</taxon>
    </lineage>
</organism>
<dbReference type="InterPro" id="IPR013324">
    <property type="entry name" value="RNA_pol_sigma_r3/r4-like"/>
</dbReference>
<evidence type="ECO:0000256" key="3">
    <source>
        <dbReference type="ARBA" id="ARBA00023082"/>
    </source>
</evidence>
<dbReference type="Gene3D" id="1.10.10.10">
    <property type="entry name" value="Winged helix-like DNA-binding domain superfamily/Winged helix DNA-binding domain"/>
    <property type="match status" value="1"/>
</dbReference>
<dbReference type="NCBIfam" id="TIGR02937">
    <property type="entry name" value="sigma70-ECF"/>
    <property type="match status" value="1"/>
</dbReference>
<dbReference type="PANTHER" id="PTHR43133">
    <property type="entry name" value="RNA POLYMERASE ECF-TYPE SIGMA FACTO"/>
    <property type="match status" value="1"/>
</dbReference>
<dbReference type="InterPro" id="IPR014284">
    <property type="entry name" value="RNA_pol_sigma-70_dom"/>
</dbReference>
<keyword evidence="3" id="KW-0731">Sigma factor</keyword>
<evidence type="ECO:0000313" key="8">
    <source>
        <dbReference type="EMBL" id="QHW00154.1"/>
    </source>
</evidence>
<dbReference type="Proteomes" id="UP000464577">
    <property type="component" value="Chromosome"/>
</dbReference>
<dbReference type="Pfam" id="PF04542">
    <property type="entry name" value="Sigma70_r2"/>
    <property type="match status" value="1"/>
</dbReference>
<keyword evidence="5" id="KW-0804">Transcription</keyword>
<dbReference type="GO" id="GO:0003677">
    <property type="term" value="F:DNA binding"/>
    <property type="evidence" value="ECO:0007669"/>
    <property type="project" value="UniProtKB-KW"/>
</dbReference>
<dbReference type="KEGG" id="senf:GJR95_36330"/>
<evidence type="ECO:0000256" key="1">
    <source>
        <dbReference type="ARBA" id="ARBA00010641"/>
    </source>
</evidence>
<dbReference type="Gene3D" id="1.10.1740.10">
    <property type="match status" value="1"/>
</dbReference>